<protein>
    <submittedName>
        <fullName evidence="2">Uncharacterized protein</fullName>
    </submittedName>
</protein>
<feature type="region of interest" description="Disordered" evidence="1">
    <location>
        <begin position="1"/>
        <end position="85"/>
    </location>
</feature>
<feature type="region of interest" description="Disordered" evidence="1">
    <location>
        <begin position="148"/>
        <end position="167"/>
    </location>
</feature>
<proteinExistence type="predicted"/>
<feature type="compositionally biased region" description="Acidic residues" evidence="1">
    <location>
        <begin position="1"/>
        <end position="14"/>
    </location>
</feature>
<feature type="compositionally biased region" description="Acidic residues" evidence="1">
    <location>
        <begin position="155"/>
        <end position="167"/>
    </location>
</feature>
<evidence type="ECO:0000256" key="1">
    <source>
        <dbReference type="SAM" id="MobiDB-lite"/>
    </source>
</evidence>
<comment type="caution">
    <text evidence="2">The sequence shown here is derived from an EMBL/GenBank/DDBJ whole genome shotgun (WGS) entry which is preliminary data.</text>
</comment>
<evidence type="ECO:0000313" key="2">
    <source>
        <dbReference type="EMBL" id="ORY88264.1"/>
    </source>
</evidence>
<accession>A0A1Y2FW97</accession>
<sequence>MQEEDHADNSDDELDSTHHPPSSSFAASFAPQQNFKPTPKAPSPQQPPSPSSTTSAPAALTDRFTPPNPAAHLHLSPTSPNPSWLEEALYGPAFIKHSSLSSHDPLNSTTLPPGPAAIAEVEVQMDWREHEKIYGAVRDAVKGRVRGMGPKEEDVRENEEGEVEEEEEWVKERVKLVGEGMRKRFKVLMGGQRAREDGNETTRKGDRA</sequence>
<gene>
    <name evidence="2" type="ORF">BCR35DRAFT_330139</name>
</gene>
<organism evidence="2 3">
    <name type="scientific">Leucosporidium creatinivorum</name>
    <dbReference type="NCBI Taxonomy" id="106004"/>
    <lineage>
        <taxon>Eukaryota</taxon>
        <taxon>Fungi</taxon>
        <taxon>Dikarya</taxon>
        <taxon>Basidiomycota</taxon>
        <taxon>Pucciniomycotina</taxon>
        <taxon>Microbotryomycetes</taxon>
        <taxon>Leucosporidiales</taxon>
        <taxon>Leucosporidium</taxon>
    </lineage>
</organism>
<dbReference type="AlphaFoldDB" id="A0A1Y2FW97"/>
<feature type="compositionally biased region" description="Low complexity" evidence="1">
    <location>
        <begin position="20"/>
        <end position="31"/>
    </location>
</feature>
<dbReference type="EMBL" id="MCGR01000011">
    <property type="protein sequence ID" value="ORY88264.1"/>
    <property type="molecule type" value="Genomic_DNA"/>
</dbReference>
<name>A0A1Y2FW97_9BASI</name>
<keyword evidence="3" id="KW-1185">Reference proteome</keyword>
<dbReference type="InParanoid" id="A0A1Y2FW97"/>
<evidence type="ECO:0000313" key="3">
    <source>
        <dbReference type="Proteomes" id="UP000193467"/>
    </source>
</evidence>
<dbReference type="Proteomes" id="UP000193467">
    <property type="component" value="Unassembled WGS sequence"/>
</dbReference>
<reference evidence="2 3" key="1">
    <citation type="submission" date="2016-07" db="EMBL/GenBank/DDBJ databases">
        <title>Pervasive Adenine N6-methylation of Active Genes in Fungi.</title>
        <authorList>
            <consortium name="DOE Joint Genome Institute"/>
            <person name="Mondo S.J."/>
            <person name="Dannebaum R.O."/>
            <person name="Kuo R.C."/>
            <person name="Labutti K."/>
            <person name="Haridas S."/>
            <person name="Kuo A."/>
            <person name="Salamov A."/>
            <person name="Ahrendt S.R."/>
            <person name="Lipzen A."/>
            <person name="Sullivan W."/>
            <person name="Andreopoulos W.B."/>
            <person name="Clum A."/>
            <person name="Lindquist E."/>
            <person name="Daum C."/>
            <person name="Ramamoorthy G.K."/>
            <person name="Gryganskyi A."/>
            <person name="Culley D."/>
            <person name="Magnuson J.K."/>
            <person name="James T.Y."/>
            <person name="O'Malley M.A."/>
            <person name="Stajich J.E."/>
            <person name="Spatafora J.W."/>
            <person name="Visel A."/>
            <person name="Grigoriev I.V."/>
        </authorList>
    </citation>
    <scope>NUCLEOTIDE SEQUENCE [LARGE SCALE GENOMIC DNA]</scope>
    <source>
        <strain evidence="2 3">62-1032</strain>
    </source>
</reference>
<feature type="compositionally biased region" description="Pro residues" evidence="1">
    <location>
        <begin position="39"/>
        <end position="50"/>
    </location>
</feature>